<dbReference type="SMART" id="SM00690">
    <property type="entry name" value="DM5"/>
    <property type="match status" value="1"/>
</dbReference>
<dbReference type="InterPro" id="IPR004145">
    <property type="entry name" value="DUF243"/>
</dbReference>
<organism evidence="4 5">
    <name type="scientific">Popillia japonica</name>
    <name type="common">Japanese beetle</name>
    <dbReference type="NCBI Taxonomy" id="7064"/>
    <lineage>
        <taxon>Eukaryota</taxon>
        <taxon>Metazoa</taxon>
        <taxon>Ecdysozoa</taxon>
        <taxon>Arthropoda</taxon>
        <taxon>Hexapoda</taxon>
        <taxon>Insecta</taxon>
        <taxon>Pterygota</taxon>
        <taxon>Neoptera</taxon>
        <taxon>Endopterygota</taxon>
        <taxon>Coleoptera</taxon>
        <taxon>Polyphaga</taxon>
        <taxon>Scarabaeiformia</taxon>
        <taxon>Scarabaeidae</taxon>
        <taxon>Rutelinae</taxon>
        <taxon>Popillia</taxon>
    </lineage>
</organism>
<evidence type="ECO:0000256" key="2">
    <source>
        <dbReference type="SAM" id="SignalP"/>
    </source>
</evidence>
<dbReference type="AlphaFoldDB" id="A0AAW1IFP5"/>
<dbReference type="GO" id="GO:0040003">
    <property type="term" value="P:chitin-based cuticle development"/>
    <property type="evidence" value="ECO:0007669"/>
    <property type="project" value="TreeGrafter"/>
</dbReference>
<accession>A0AAW1IFP5</accession>
<gene>
    <name evidence="4" type="ORF">QE152_g35692</name>
</gene>
<dbReference type="Proteomes" id="UP001458880">
    <property type="component" value="Unassembled WGS sequence"/>
</dbReference>
<dbReference type="PANTHER" id="PTHR31927:SF16">
    <property type="entry name" value="LP07342P"/>
    <property type="match status" value="1"/>
</dbReference>
<sequence>MRAFALFISIVTLVQARPGGYIYSPIIPSGRINTYDTFGSGGVDNGANVGTLSVNSISNSHGIIGGTQNAGFGLTSVGGVSSSADFSGGSFTSGNAFVSGGSVQHGSSSFSANGGSLVGGESGGTHIGNSDIDVRGGLFGGGPGTLIQKHIYVHVPPLENEDLHARRPFPTGPVQKHYKIIFIKAPTPPTPTAPVIPVQSQVEEKTIVYVLIKRPDEQPDVQIPVPAPTQPSKPEVYFIRYKAQKDVGSVASGVIVNGDSDNREADQKVISSSVSSSSDSQSSKISSSVSTSYGPPSHNNGY</sequence>
<comment type="caution">
    <text evidence="4">The sequence shown here is derived from an EMBL/GenBank/DDBJ whole genome shotgun (WGS) entry which is preliminary data.</text>
</comment>
<evidence type="ECO:0000256" key="1">
    <source>
        <dbReference type="SAM" id="MobiDB-lite"/>
    </source>
</evidence>
<dbReference type="GO" id="GO:0008010">
    <property type="term" value="F:structural constituent of chitin-based larval cuticle"/>
    <property type="evidence" value="ECO:0007669"/>
    <property type="project" value="TreeGrafter"/>
</dbReference>
<evidence type="ECO:0000313" key="5">
    <source>
        <dbReference type="Proteomes" id="UP001458880"/>
    </source>
</evidence>
<dbReference type="PANTHER" id="PTHR31927">
    <property type="entry name" value="FI07246P-RELATED-RELATED"/>
    <property type="match status" value="1"/>
</dbReference>
<proteinExistence type="predicted"/>
<protein>
    <recommendedName>
        <fullName evidence="3">DUF243 domain-containing protein</fullName>
    </recommendedName>
</protein>
<dbReference type="GO" id="GO:0062129">
    <property type="term" value="C:chitin-based extracellular matrix"/>
    <property type="evidence" value="ECO:0007669"/>
    <property type="project" value="TreeGrafter"/>
</dbReference>
<evidence type="ECO:0000259" key="3">
    <source>
        <dbReference type="SMART" id="SM00690"/>
    </source>
</evidence>
<feature type="compositionally biased region" description="Low complexity" evidence="1">
    <location>
        <begin position="268"/>
        <end position="302"/>
    </location>
</feature>
<feature type="region of interest" description="Disordered" evidence="1">
    <location>
        <begin position="257"/>
        <end position="302"/>
    </location>
</feature>
<keyword evidence="5" id="KW-1185">Reference proteome</keyword>
<keyword evidence="2" id="KW-0732">Signal</keyword>
<evidence type="ECO:0000313" key="4">
    <source>
        <dbReference type="EMBL" id="KAK9688248.1"/>
    </source>
</evidence>
<name>A0AAW1IFP5_POPJA</name>
<dbReference type="Pfam" id="PF03103">
    <property type="entry name" value="DUF243"/>
    <property type="match status" value="1"/>
</dbReference>
<feature type="domain" description="DUF243" evidence="3">
    <location>
        <begin position="145"/>
        <end position="244"/>
    </location>
</feature>
<dbReference type="EMBL" id="JASPKY010000600">
    <property type="protein sequence ID" value="KAK9688248.1"/>
    <property type="molecule type" value="Genomic_DNA"/>
</dbReference>
<feature type="chain" id="PRO_5043979635" description="DUF243 domain-containing protein" evidence="2">
    <location>
        <begin position="17"/>
        <end position="302"/>
    </location>
</feature>
<feature type="signal peptide" evidence="2">
    <location>
        <begin position="1"/>
        <end position="16"/>
    </location>
</feature>
<reference evidence="4 5" key="1">
    <citation type="journal article" date="2024" name="BMC Genomics">
        <title>De novo assembly and annotation of Popillia japonica's genome with initial clues to its potential as an invasive pest.</title>
        <authorList>
            <person name="Cucini C."/>
            <person name="Boschi S."/>
            <person name="Funari R."/>
            <person name="Cardaioli E."/>
            <person name="Iannotti N."/>
            <person name="Marturano G."/>
            <person name="Paoli F."/>
            <person name="Bruttini M."/>
            <person name="Carapelli A."/>
            <person name="Frati F."/>
            <person name="Nardi F."/>
        </authorList>
    </citation>
    <scope>NUCLEOTIDE SEQUENCE [LARGE SCALE GENOMIC DNA]</scope>
    <source>
        <strain evidence="4">DMR45628</strain>
    </source>
</reference>